<dbReference type="AlphaFoldDB" id="A0A8J3G7X1"/>
<dbReference type="SUPFAM" id="SSF46689">
    <property type="entry name" value="Homeodomain-like"/>
    <property type="match status" value="1"/>
</dbReference>
<dbReference type="GO" id="GO:0003677">
    <property type="term" value="F:DNA binding"/>
    <property type="evidence" value="ECO:0007669"/>
    <property type="project" value="UniProtKB-UniRule"/>
</dbReference>
<dbReference type="InterPro" id="IPR001647">
    <property type="entry name" value="HTH_TetR"/>
</dbReference>
<dbReference type="InterPro" id="IPR009057">
    <property type="entry name" value="Homeodomain-like_sf"/>
</dbReference>
<evidence type="ECO:0000256" key="3">
    <source>
        <dbReference type="SAM" id="MobiDB-lite"/>
    </source>
</evidence>
<reference evidence="5 6" key="1">
    <citation type="journal article" date="2014" name="Int. J. Syst. Evol. Microbiol.">
        <title>Complete genome sequence of Corynebacterium casei LMG S-19264T (=DSM 44701T), isolated from a smear-ripened cheese.</title>
        <authorList>
            <consortium name="US DOE Joint Genome Institute (JGI-PGF)"/>
            <person name="Walter F."/>
            <person name="Albersmeier A."/>
            <person name="Kalinowski J."/>
            <person name="Ruckert C."/>
        </authorList>
    </citation>
    <scope>NUCLEOTIDE SEQUENCE [LARGE SCALE GENOMIC DNA]</scope>
    <source>
        <strain evidence="5 6">KCTC 12866</strain>
    </source>
</reference>
<evidence type="ECO:0000313" key="6">
    <source>
        <dbReference type="Proteomes" id="UP000598271"/>
    </source>
</evidence>
<dbReference type="EMBL" id="BMXF01000001">
    <property type="protein sequence ID" value="GHB52742.1"/>
    <property type="molecule type" value="Genomic_DNA"/>
</dbReference>
<accession>A0A8J3G7X1</accession>
<dbReference type="PROSITE" id="PS50977">
    <property type="entry name" value="HTH_TETR_2"/>
    <property type="match status" value="1"/>
</dbReference>
<feature type="domain" description="HTH tetR-type" evidence="4">
    <location>
        <begin position="24"/>
        <end position="84"/>
    </location>
</feature>
<dbReference type="RefSeq" id="WP_189562473.1">
    <property type="nucleotide sequence ID" value="NZ_BMXF01000001.1"/>
</dbReference>
<dbReference type="Gene3D" id="1.10.357.10">
    <property type="entry name" value="Tetracycline Repressor, domain 2"/>
    <property type="match status" value="1"/>
</dbReference>
<evidence type="ECO:0000259" key="4">
    <source>
        <dbReference type="PROSITE" id="PS50977"/>
    </source>
</evidence>
<dbReference type="Pfam" id="PF00440">
    <property type="entry name" value="TetR_N"/>
    <property type="match status" value="1"/>
</dbReference>
<dbReference type="PANTHER" id="PTHR30328:SF54">
    <property type="entry name" value="HTH-TYPE TRANSCRIPTIONAL REPRESSOR SCO4008"/>
    <property type="match status" value="1"/>
</dbReference>
<feature type="region of interest" description="Disordered" evidence="3">
    <location>
        <begin position="1"/>
        <end position="23"/>
    </location>
</feature>
<dbReference type="PANTHER" id="PTHR30328">
    <property type="entry name" value="TRANSCRIPTIONAL REPRESSOR"/>
    <property type="match status" value="1"/>
</dbReference>
<evidence type="ECO:0000256" key="2">
    <source>
        <dbReference type="PROSITE-ProRule" id="PRU00335"/>
    </source>
</evidence>
<evidence type="ECO:0000256" key="1">
    <source>
        <dbReference type="ARBA" id="ARBA00023125"/>
    </source>
</evidence>
<evidence type="ECO:0000313" key="5">
    <source>
        <dbReference type="EMBL" id="GHB52742.1"/>
    </source>
</evidence>
<gene>
    <name evidence="5" type="ORF">GCM10007390_01760</name>
</gene>
<proteinExistence type="predicted"/>
<sequence length="214" mass="24198">MATEKQAKVAETKAKAKVKKRDRERTKSRILKAVGKVIEKYGTKKVGVNLIAREADVNKVLIYRYFGGVDGLMEQYVKTGEYTSTSSHKYIDNMEKPAPDKRSKVWTDVLTTAMNDLRERKATRDLVRWEIGLGKAVLTDVRNDTGARMIEKVGSLPNYEDTNALVALLMGGIYHVTVSADYRDKMMDVDLQSDEGFKRIEKVVGDIFEALDKK</sequence>
<protein>
    <submittedName>
        <fullName evidence="5">TetR family transcriptional regulator</fullName>
    </submittedName>
</protein>
<name>A0A8J3G7X1_9BACT</name>
<keyword evidence="6" id="KW-1185">Reference proteome</keyword>
<feature type="compositionally biased region" description="Basic and acidic residues" evidence="3">
    <location>
        <begin position="1"/>
        <end position="14"/>
    </location>
</feature>
<comment type="caution">
    <text evidence="5">The sequence shown here is derived from an EMBL/GenBank/DDBJ whole genome shotgun (WGS) entry which is preliminary data.</text>
</comment>
<organism evidence="5 6">
    <name type="scientific">Persicitalea jodogahamensis</name>
    <dbReference type="NCBI Taxonomy" id="402147"/>
    <lineage>
        <taxon>Bacteria</taxon>
        <taxon>Pseudomonadati</taxon>
        <taxon>Bacteroidota</taxon>
        <taxon>Cytophagia</taxon>
        <taxon>Cytophagales</taxon>
        <taxon>Spirosomataceae</taxon>
        <taxon>Persicitalea</taxon>
    </lineage>
</organism>
<dbReference type="InterPro" id="IPR050109">
    <property type="entry name" value="HTH-type_TetR-like_transc_reg"/>
</dbReference>
<feature type="DNA-binding region" description="H-T-H motif" evidence="2">
    <location>
        <begin position="47"/>
        <end position="66"/>
    </location>
</feature>
<keyword evidence="1 2" id="KW-0238">DNA-binding</keyword>
<dbReference type="Proteomes" id="UP000598271">
    <property type="component" value="Unassembled WGS sequence"/>
</dbReference>